<dbReference type="PANTHER" id="PTHR46810">
    <property type="entry name" value="INACTIVE POLYGLYCYLASE TTLL10"/>
    <property type="match status" value="1"/>
</dbReference>
<gene>
    <name evidence="4" type="primary">TTLL10</name>
    <name evidence="4" type="ORF">Ciccas_001870</name>
</gene>
<evidence type="ECO:0000313" key="5">
    <source>
        <dbReference type="Proteomes" id="UP001626550"/>
    </source>
</evidence>
<dbReference type="AlphaFoldDB" id="A0ABD2QJ32"/>
<keyword evidence="1" id="KW-0547">Nucleotide-binding</keyword>
<feature type="region of interest" description="Disordered" evidence="2">
    <location>
        <begin position="546"/>
        <end position="579"/>
    </location>
</feature>
<keyword evidence="1" id="KW-0067">ATP-binding</keyword>
<dbReference type="GO" id="GO:0005524">
    <property type="term" value="F:ATP binding"/>
    <property type="evidence" value="ECO:0007669"/>
    <property type="project" value="UniProtKB-UniRule"/>
</dbReference>
<dbReference type="Gene3D" id="3.30.470.20">
    <property type="entry name" value="ATP-grasp fold, B domain"/>
    <property type="match status" value="1"/>
</dbReference>
<dbReference type="InterPro" id="IPR027752">
    <property type="entry name" value="TTLL10"/>
</dbReference>
<proteinExistence type="predicted"/>
<name>A0ABD2QJ32_9PLAT</name>
<dbReference type="GO" id="GO:0016874">
    <property type="term" value="F:ligase activity"/>
    <property type="evidence" value="ECO:0007669"/>
    <property type="project" value="UniProtKB-KW"/>
</dbReference>
<dbReference type="SUPFAM" id="SSF56059">
    <property type="entry name" value="Glutathione synthetase ATP-binding domain-like"/>
    <property type="match status" value="1"/>
</dbReference>
<dbReference type="Proteomes" id="UP001626550">
    <property type="component" value="Unassembled WGS sequence"/>
</dbReference>
<evidence type="ECO:0000259" key="3">
    <source>
        <dbReference type="PROSITE" id="PS50975"/>
    </source>
</evidence>
<dbReference type="PANTHER" id="PTHR46810:SF1">
    <property type="entry name" value="INACTIVE POLYGLYCYLASE TTLL10"/>
    <property type="match status" value="1"/>
</dbReference>
<comment type="caution">
    <text evidence="4">The sequence shown here is derived from an EMBL/GenBank/DDBJ whole genome shotgun (WGS) entry which is preliminary data.</text>
</comment>
<dbReference type="Pfam" id="PF03133">
    <property type="entry name" value="TTL"/>
    <property type="match status" value="1"/>
</dbReference>
<dbReference type="PROSITE" id="PS51221">
    <property type="entry name" value="TTL"/>
    <property type="match status" value="1"/>
</dbReference>
<evidence type="ECO:0000256" key="2">
    <source>
        <dbReference type="SAM" id="MobiDB-lite"/>
    </source>
</evidence>
<keyword evidence="5" id="KW-1185">Reference proteome</keyword>
<evidence type="ECO:0000313" key="4">
    <source>
        <dbReference type="EMBL" id="KAL3319460.1"/>
    </source>
</evidence>
<protein>
    <submittedName>
        <fullName evidence="4">Tubulin tyrosine ligase-like, member 10</fullName>
    </submittedName>
</protein>
<dbReference type="EMBL" id="JBJKFK010000134">
    <property type="protein sequence ID" value="KAL3319460.1"/>
    <property type="molecule type" value="Genomic_DNA"/>
</dbReference>
<accession>A0ABD2QJ32</accession>
<feature type="domain" description="ATP-grasp" evidence="3">
    <location>
        <begin position="118"/>
        <end position="376"/>
    </location>
</feature>
<feature type="compositionally biased region" description="Polar residues" evidence="2">
    <location>
        <begin position="564"/>
        <end position="576"/>
    </location>
</feature>
<sequence>MSSSERRSSSISSVLKSATSFGCAQPTYFIRTNNGYNLVDPIFQALGWRRLPCTSSSIECARFRWTELSNQINYNAFREGEQQLNHFPNNGLISNKLGLLMCLRQYEQQFKNTKNRLPNLLLKDIIPETYVVSDIRERDLFTKAFKPGTLWINKPTGMNQGKGIFLVRDIQSFLDNITTREKEYTQLTIPRSPMPRIAQRYIENPLLLDGRKFDIRSFMVVANSYPYLVLYHPGYVRLSIQKYSKDDTNLATHLTNQFIQKKEPMYYRVYEDTVWSMSQLNDYVNEHYSDKVNPNWVHSVLELRMQRVMAHVFNSVRNKLASREGLFEIFGFDFMIDEDFKIWLIEVNTNPAMHTNCTVLNKVLPPIIEKSIYVVVECFERLKKKRSMLPLQGIIPWNEQNSRRRSMGFEDKEDAGESCIDAAKIHNWVRNPYNGLPSGFVVLFNENFTIAQIRASQTMTIPLRAWVCPRFYISSTPKVNKVAVESSSDEEGGDTSYQIMNNRRNIFHKPSNFNNQDTQLVGIRSRCREKPKTDVVPYKEKPFEHILRKYPTPPSRRRSEPCLSESSGSRPITSNNWDRRVSEVYQSSVEAKEESPKSEPLPRPIRQNSVNKFLKPKKELPTRVPFQMTTVQVVTNGNPNLPTTVDVQYEEEYEVPTMTSSQFPKRTPVVRNALGYNIVQLLDGSADLGLRLKRDSIVRRSLREDNTSKENNEAKLQVFVDRSC</sequence>
<organism evidence="4 5">
    <name type="scientific">Cichlidogyrus casuarinus</name>
    <dbReference type="NCBI Taxonomy" id="1844966"/>
    <lineage>
        <taxon>Eukaryota</taxon>
        <taxon>Metazoa</taxon>
        <taxon>Spiralia</taxon>
        <taxon>Lophotrochozoa</taxon>
        <taxon>Platyhelminthes</taxon>
        <taxon>Monogenea</taxon>
        <taxon>Monopisthocotylea</taxon>
        <taxon>Dactylogyridea</taxon>
        <taxon>Ancyrocephalidae</taxon>
        <taxon>Cichlidogyrus</taxon>
    </lineage>
</organism>
<dbReference type="PROSITE" id="PS50975">
    <property type="entry name" value="ATP_GRASP"/>
    <property type="match status" value="1"/>
</dbReference>
<dbReference type="InterPro" id="IPR011761">
    <property type="entry name" value="ATP-grasp"/>
</dbReference>
<evidence type="ECO:0000256" key="1">
    <source>
        <dbReference type="PROSITE-ProRule" id="PRU00409"/>
    </source>
</evidence>
<keyword evidence="4" id="KW-0436">Ligase</keyword>
<dbReference type="InterPro" id="IPR004344">
    <property type="entry name" value="TTL/TTLL_fam"/>
</dbReference>
<reference evidence="4 5" key="1">
    <citation type="submission" date="2024-11" db="EMBL/GenBank/DDBJ databases">
        <title>Adaptive evolution of stress response genes in parasites aligns with host niche diversity.</title>
        <authorList>
            <person name="Hahn C."/>
            <person name="Resl P."/>
        </authorList>
    </citation>
    <scope>NUCLEOTIDE SEQUENCE [LARGE SCALE GENOMIC DNA]</scope>
    <source>
        <strain evidence="4">EGGRZ-B1_66</strain>
        <tissue evidence="4">Body</tissue>
    </source>
</reference>